<keyword evidence="3" id="KW-1185">Reference proteome</keyword>
<dbReference type="Proteomes" id="UP001596056">
    <property type="component" value="Unassembled WGS sequence"/>
</dbReference>
<dbReference type="EMBL" id="JBHSNA010000008">
    <property type="protein sequence ID" value="MFC5566933.1"/>
    <property type="molecule type" value="Genomic_DNA"/>
</dbReference>
<dbReference type="RefSeq" id="WP_377109982.1">
    <property type="nucleotide sequence ID" value="NZ_JBHSNA010000008.1"/>
</dbReference>
<dbReference type="PROSITE" id="PS51379">
    <property type="entry name" value="4FE4S_FER_2"/>
    <property type="match status" value="1"/>
</dbReference>
<evidence type="ECO:0000259" key="1">
    <source>
        <dbReference type="PROSITE" id="PS51379"/>
    </source>
</evidence>
<protein>
    <recommendedName>
        <fullName evidence="1">4Fe-4S ferredoxin-type domain-containing protein</fullName>
    </recommendedName>
</protein>
<gene>
    <name evidence="2" type="ORF">ACFPOC_10980</name>
</gene>
<comment type="caution">
    <text evidence="2">The sequence shown here is derived from an EMBL/GenBank/DDBJ whole genome shotgun (WGS) entry which is preliminary data.</text>
</comment>
<feature type="domain" description="4Fe-4S ferredoxin-type" evidence="1">
    <location>
        <begin position="172"/>
        <end position="204"/>
    </location>
</feature>
<reference evidence="3" key="1">
    <citation type="journal article" date="2019" name="Int. J. Syst. Evol. Microbiol.">
        <title>The Global Catalogue of Microorganisms (GCM) 10K type strain sequencing project: providing services to taxonomists for standard genome sequencing and annotation.</title>
        <authorList>
            <consortium name="The Broad Institute Genomics Platform"/>
            <consortium name="The Broad Institute Genome Sequencing Center for Infectious Disease"/>
            <person name="Wu L."/>
            <person name="Ma J."/>
        </authorList>
    </citation>
    <scope>NUCLEOTIDE SEQUENCE [LARGE SCALE GENOMIC DNA]</scope>
    <source>
        <strain evidence="3">KACC 11588</strain>
    </source>
</reference>
<dbReference type="SUPFAM" id="SSF54862">
    <property type="entry name" value="4Fe-4S ferredoxins"/>
    <property type="match status" value="1"/>
</dbReference>
<sequence length="254" mass="27426">FSTKAIWASLNFDLFMVSLRLLGPSLNWKSPARRGPENGQQVSALTEAAQAQGLVVSGVSPLLPEDGLPTRFRSVALLSPDEPGFWPLVSASPEMADGEPQPLDRWSRRVIGRLACEFGTKAAFPFVGPPWRPFTNWARRSGRCWPSPVGLLVHDTAGLWISFRGAVALEEDVPPVASARPCDSCEARPCLRACPVSALREDSYDVAACHRLLDAPAGRGCLSGGCRVRRACPVGAGQRDPAQSAFHMKAFHPT</sequence>
<organism evidence="2 3">
    <name type="scientific">Rubellimicrobium aerolatum</name>
    <dbReference type="NCBI Taxonomy" id="490979"/>
    <lineage>
        <taxon>Bacteria</taxon>
        <taxon>Pseudomonadati</taxon>
        <taxon>Pseudomonadota</taxon>
        <taxon>Alphaproteobacteria</taxon>
        <taxon>Rhodobacterales</taxon>
        <taxon>Roseobacteraceae</taxon>
        <taxon>Rubellimicrobium</taxon>
    </lineage>
</organism>
<evidence type="ECO:0000313" key="2">
    <source>
        <dbReference type="EMBL" id="MFC5566933.1"/>
    </source>
</evidence>
<accession>A0ABW0SD85</accession>
<dbReference type="InterPro" id="IPR017896">
    <property type="entry name" value="4Fe4S_Fe-S-bd"/>
</dbReference>
<feature type="non-terminal residue" evidence="2">
    <location>
        <position position="1"/>
    </location>
</feature>
<name>A0ABW0SD85_9RHOB</name>
<evidence type="ECO:0000313" key="3">
    <source>
        <dbReference type="Proteomes" id="UP001596056"/>
    </source>
</evidence>
<proteinExistence type="predicted"/>